<evidence type="ECO:0000313" key="1">
    <source>
        <dbReference type="EMBL" id="OMI09798.1"/>
    </source>
</evidence>
<accession>A0A1R1QYU4</accession>
<dbReference type="AlphaFoldDB" id="A0A1R1REW9"/>
<name>A0A1R1REW9_9BACI</name>
<dbReference type="RefSeq" id="WP_076764266.1">
    <property type="nucleotide sequence ID" value="NZ_JARMMK010000001.1"/>
</dbReference>
<reference evidence="1 2" key="1">
    <citation type="submission" date="2017-01" db="EMBL/GenBank/DDBJ databases">
        <title>Bacillus phylogenomics.</title>
        <authorList>
            <person name="Dunlap C."/>
        </authorList>
    </citation>
    <scope>NUCLEOTIDE SEQUENCE [LARGE SCALE GENOMIC DNA]</scope>
    <source>
        <strain evidence="1 2">NRRL B-41282</strain>
    </source>
</reference>
<comment type="caution">
    <text evidence="1">The sequence shown here is derived from an EMBL/GenBank/DDBJ whole genome shotgun (WGS) entry which is preliminary data.</text>
</comment>
<evidence type="ECO:0000313" key="2">
    <source>
        <dbReference type="Proteomes" id="UP000187367"/>
    </source>
</evidence>
<dbReference type="Proteomes" id="UP000187367">
    <property type="component" value="Unassembled WGS sequence"/>
</dbReference>
<dbReference type="OrthoDB" id="7007761at2"/>
<keyword evidence="2" id="KW-1185">Reference proteome</keyword>
<organism evidence="1 2">
    <name type="scientific">Bacillus swezeyi</name>
    <dbReference type="NCBI Taxonomy" id="1925020"/>
    <lineage>
        <taxon>Bacteria</taxon>
        <taxon>Bacillati</taxon>
        <taxon>Bacillota</taxon>
        <taxon>Bacilli</taxon>
        <taxon>Bacillales</taxon>
        <taxon>Bacillaceae</taxon>
        <taxon>Bacillus</taxon>
    </lineage>
</organism>
<sequence>MKIKRINWLSREALEAEVVVTDAESEITCFAHPLNYKEDSELKDPIYCHDVTDLVKAEKEVHLIEKLDGHFEYSFTGELVDKQLELVKIGQFLLELDTDWPGDIEDGDFVSFISKRLDII</sequence>
<accession>A0A1R1REW9</accession>
<gene>
    <name evidence="1" type="ORF">BW143_00745</name>
</gene>
<dbReference type="EMBL" id="MTJL01000002">
    <property type="protein sequence ID" value="OMI09798.1"/>
    <property type="molecule type" value="Genomic_DNA"/>
</dbReference>
<proteinExistence type="predicted"/>
<protein>
    <submittedName>
        <fullName evidence="1">Uncharacterized protein</fullName>
    </submittedName>
</protein>